<comment type="caution">
    <text evidence="2">The sequence shown here is derived from an EMBL/GenBank/DDBJ whole genome shotgun (WGS) entry which is preliminary data.</text>
</comment>
<keyword evidence="3" id="KW-1185">Reference proteome</keyword>
<dbReference type="EMBL" id="LSBJ02000001">
    <property type="protein sequence ID" value="OWT43536.1"/>
    <property type="molecule type" value="Genomic_DNA"/>
</dbReference>
<dbReference type="Proteomes" id="UP000078397">
    <property type="component" value="Unassembled WGS sequence"/>
</dbReference>
<organism evidence="2 3">
    <name type="scientific">Pochonia chlamydosporia 170</name>
    <dbReference type="NCBI Taxonomy" id="1380566"/>
    <lineage>
        <taxon>Eukaryota</taxon>
        <taxon>Fungi</taxon>
        <taxon>Dikarya</taxon>
        <taxon>Ascomycota</taxon>
        <taxon>Pezizomycotina</taxon>
        <taxon>Sordariomycetes</taxon>
        <taxon>Hypocreomycetidae</taxon>
        <taxon>Hypocreales</taxon>
        <taxon>Clavicipitaceae</taxon>
        <taxon>Pochonia</taxon>
    </lineage>
</organism>
<feature type="compositionally biased region" description="Basic and acidic residues" evidence="1">
    <location>
        <begin position="17"/>
        <end position="29"/>
    </location>
</feature>
<evidence type="ECO:0000313" key="2">
    <source>
        <dbReference type="EMBL" id="OWT43536.1"/>
    </source>
</evidence>
<proteinExistence type="predicted"/>
<dbReference type="GeneID" id="33937424"/>
<feature type="region of interest" description="Disordered" evidence="1">
    <location>
        <begin position="1"/>
        <end position="29"/>
    </location>
</feature>
<dbReference type="AlphaFoldDB" id="A0A219ARY8"/>
<gene>
    <name evidence="2" type="ORF">VFPPC_18737</name>
</gene>
<sequence>MRSRIDQAVDPSDINSESDRPGADGSEDRMKKRLDSGLVWSGLVLRAQVTLWGEVVDVLDRLVGAFWSGGRGGKARRSLGPIGTNEGWGWEGVDHMKQRRDCVSV</sequence>
<evidence type="ECO:0000313" key="3">
    <source>
        <dbReference type="Proteomes" id="UP000078397"/>
    </source>
</evidence>
<evidence type="ECO:0000256" key="1">
    <source>
        <dbReference type="SAM" id="MobiDB-lite"/>
    </source>
</evidence>
<dbReference type="RefSeq" id="XP_022285951.1">
    <property type="nucleotide sequence ID" value="XM_022430305.1"/>
</dbReference>
<name>A0A219ARY8_METCM</name>
<accession>A0A219ARY8</accession>
<protein>
    <submittedName>
        <fullName evidence="2">Uncharacterized protein</fullName>
    </submittedName>
</protein>
<reference evidence="2 3" key="1">
    <citation type="journal article" date="2016" name="PLoS Pathog.">
        <title>Biosynthesis of antibiotic leucinostatins in bio-control fungus Purpureocillium lilacinum and their inhibition on phytophthora revealed by genome mining.</title>
        <authorList>
            <person name="Wang G."/>
            <person name="Liu Z."/>
            <person name="Lin R."/>
            <person name="Li E."/>
            <person name="Mao Z."/>
            <person name="Ling J."/>
            <person name="Yang Y."/>
            <person name="Yin W.B."/>
            <person name="Xie B."/>
        </authorList>
    </citation>
    <scope>NUCLEOTIDE SEQUENCE [LARGE SCALE GENOMIC DNA]</scope>
    <source>
        <strain evidence="2">170</strain>
    </source>
</reference>
<dbReference type="KEGG" id="pchm:VFPPC_18737"/>